<name>A0A414J9V2_9FIRM</name>
<protein>
    <submittedName>
        <fullName evidence="2">Uncharacterized protein</fullName>
    </submittedName>
</protein>
<evidence type="ECO:0000256" key="1">
    <source>
        <dbReference type="SAM" id="Coils"/>
    </source>
</evidence>
<organism evidence="2 3">
    <name type="scientific">Blautia obeum</name>
    <dbReference type="NCBI Taxonomy" id="40520"/>
    <lineage>
        <taxon>Bacteria</taxon>
        <taxon>Bacillati</taxon>
        <taxon>Bacillota</taxon>
        <taxon>Clostridia</taxon>
        <taxon>Lachnospirales</taxon>
        <taxon>Lachnospiraceae</taxon>
        <taxon>Blautia</taxon>
    </lineage>
</organism>
<gene>
    <name evidence="2" type="ORF">DW740_02995</name>
</gene>
<evidence type="ECO:0000313" key="3">
    <source>
        <dbReference type="Proteomes" id="UP000283745"/>
    </source>
</evidence>
<comment type="caution">
    <text evidence="2">The sequence shown here is derived from an EMBL/GenBank/DDBJ whole genome shotgun (WGS) entry which is preliminary data.</text>
</comment>
<dbReference type="Proteomes" id="UP000283745">
    <property type="component" value="Unassembled WGS sequence"/>
</dbReference>
<evidence type="ECO:0000313" key="2">
    <source>
        <dbReference type="EMBL" id="RHE41295.1"/>
    </source>
</evidence>
<dbReference type="EMBL" id="QSKF01000002">
    <property type="protein sequence ID" value="RHE41295.1"/>
    <property type="molecule type" value="Genomic_DNA"/>
</dbReference>
<reference evidence="2 3" key="1">
    <citation type="submission" date="2018-08" db="EMBL/GenBank/DDBJ databases">
        <title>A genome reference for cultivated species of the human gut microbiota.</title>
        <authorList>
            <person name="Zou Y."/>
            <person name="Xue W."/>
            <person name="Luo G."/>
        </authorList>
    </citation>
    <scope>NUCLEOTIDE SEQUENCE [LARGE SCALE GENOMIC DNA]</scope>
    <source>
        <strain evidence="2 3">AM28-23</strain>
    </source>
</reference>
<feature type="coiled-coil region" evidence="1">
    <location>
        <begin position="76"/>
        <end position="103"/>
    </location>
</feature>
<sequence length="105" mass="12138">MRVTIDLDRDIIIIPDNFFKKIGEENEKLEKYGATAVDPLVRIWHSFFTAMDDTNNRLLTQTNAKTSTRKKKTVNVEETKKRIDKEKEIIAEKKAEAEKAAADKK</sequence>
<accession>A0A414J9V2</accession>
<dbReference type="AlphaFoldDB" id="A0A414J9V2"/>
<proteinExistence type="predicted"/>
<keyword evidence="1" id="KW-0175">Coiled coil</keyword>